<dbReference type="Pfam" id="PF13404">
    <property type="entry name" value="HTH_AsnC-type"/>
    <property type="match status" value="1"/>
</dbReference>
<dbReference type="PATRIC" id="fig|1550566.3.peg.1461"/>
<evidence type="ECO:0000259" key="4">
    <source>
        <dbReference type="PROSITE" id="PS50956"/>
    </source>
</evidence>
<proteinExistence type="predicted"/>
<dbReference type="InterPro" id="IPR019887">
    <property type="entry name" value="Tscrpt_reg_AsnC/Lrp_C"/>
</dbReference>
<evidence type="ECO:0000313" key="5">
    <source>
        <dbReference type="EMBL" id="KLK88678.1"/>
    </source>
</evidence>
<evidence type="ECO:0000256" key="3">
    <source>
        <dbReference type="ARBA" id="ARBA00023163"/>
    </source>
</evidence>
<evidence type="ECO:0000313" key="6">
    <source>
        <dbReference type="Proteomes" id="UP000035301"/>
    </source>
</evidence>
<dbReference type="InterPro" id="IPR011008">
    <property type="entry name" value="Dimeric_a/b-barrel"/>
</dbReference>
<dbReference type="RefSeq" id="WP_048182986.1">
    <property type="nucleotide sequence ID" value="NZ_JXOJ01000002.1"/>
</dbReference>
<feature type="domain" description="HTH asnC-type" evidence="4">
    <location>
        <begin position="1"/>
        <end position="81"/>
    </location>
</feature>
<sequence length="163" mass="18660">MDEKDRILLQLLEENCRTPLSELAVLAEMSEQDVKDRIGRLEAAGAIRRYGAVVDWERAGDGNVAAVIELKVSPERDFGYDRIAERISRFPQVRSLRLMTGAYDLQLLVTGPSMHEIARFVSEQIAPMDRIRETATHIIMKTYKENGTTFAEREEVERLPYSF</sequence>
<dbReference type="Pfam" id="PF01037">
    <property type="entry name" value="AsnC_trans_reg"/>
    <property type="match status" value="1"/>
</dbReference>
<dbReference type="SMART" id="SM00344">
    <property type="entry name" value="HTH_ASNC"/>
    <property type="match status" value="1"/>
</dbReference>
<dbReference type="InterPro" id="IPR036388">
    <property type="entry name" value="WH-like_DNA-bd_sf"/>
</dbReference>
<evidence type="ECO:0000256" key="1">
    <source>
        <dbReference type="ARBA" id="ARBA00023015"/>
    </source>
</evidence>
<dbReference type="GO" id="GO:0005829">
    <property type="term" value="C:cytosol"/>
    <property type="evidence" value="ECO:0007669"/>
    <property type="project" value="TreeGrafter"/>
</dbReference>
<dbReference type="PANTHER" id="PTHR30154">
    <property type="entry name" value="LEUCINE-RESPONSIVE REGULATORY PROTEIN"/>
    <property type="match status" value="1"/>
</dbReference>
<dbReference type="InterPro" id="IPR019888">
    <property type="entry name" value="Tscrpt_reg_AsnC-like"/>
</dbReference>
<keyword evidence="6" id="KW-1185">Reference proteome</keyword>
<dbReference type="InterPro" id="IPR036390">
    <property type="entry name" value="WH_DNA-bd_sf"/>
</dbReference>
<dbReference type="PROSITE" id="PS50956">
    <property type="entry name" value="HTH_ASNC_2"/>
    <property type="match status" value="1"/>
</dbReference>
<dbReference type="Gene3D" id="1.10.10.10">
    <property type="entry name" value="Winged helix-like DNA-binding domain superfamily/Winged helix DNA-binding domain"/>
    <property type="match status" value="1"/>
</dbReference>
<dbReference type="GO" id="GO:0043200">
    <property type="term" value="P:response to amino acid"/>
    <property type="evidence" value="ECO:0007669"/>
    <property type="project" value="TreeGrafter"/>
</dbReference>
<protein>
    <submittedName>
        <fullName evidence="5">AsnC family transcriptional regulator</fullName>
    </submittedName>
</protein>
<dbReference type="PRINTS" id="PR00033">
    <property type="entry name" value="HTHASNC"/>
</dbReference>
<dbReference type="InterPro" id="IPR000485">
    <property type="entry name" value="AsnC-type_HTH_dom"/>
</dbReference>
<name>A0A0H1R0G0_9EURY</name>
<keyword evidence="1" id="KW-0805">Transcription regulation</keyword>
<accession>A0A0H1R0G0</accession>
<dbReference type="SUPFAM" id="SSF46785">
    <property type="entry name" value="Winged helix' DNA-binding domain"/>
    <property type="match status" value="1"/>
</dbReference>
<reference evidence="5 6" key="1">
    <citation type="journal article" date="2015" name="Int. J. Syst. Evol. Microbiol.">
        <title>Methanoculleus sediminis sp. nov., a methanogen from sediments near a submarine mud volcano.</title>
        <authorList>
            <person name="Chen S.C."/>
            <person name="Chen M.F."/>
            <person name="Lai M.C."/>
            <person name="Weng C.Y."/>
            <person name="Wu S.Y."/>
            <person name="Lin S."/>
            <person name="Yang T.F."/>
            <person name="Chen P.C."/>
        </authorList>
    </citation>
    <scope>NUCLEOTIDE SEQUENCE [LARGE SCALE GENOMIC DNA]</scope>
    <source>
        <strain evidence="5 6">S3Fa</strain>
    </source>
</reference>
<keyword evidence="2" id="KW-0238">DNA-binding</keyword>
<dbReference type="PANTHER" id="PTHR30154:SF34">
    <property type="entry name" value="TRANSCRIPTIONAL REGULATOR AZLB"/>
    <property type="match status" value="1"/>
</dbReference>
<dbReference type="Proteomes" id="UP000035301">
    <property type="component" value="Unassembled WGS sequence"/>
</dbReference>
<dbReference type="AlphaFoldDB" id="A0A0H1R0G0"/>
<keyword evidence="3" id="KW-0804">Transcription</keyword>
<gene>
    <name evidence="5" type="ORF">SZ63_06735</name>
</gene>
<organism evidence="5 6">
    <name type="scientific">Methanoculleus sediminis</name>
    <dbReference type="NCBI Taxonomy" id="1550566"/>
    <lineage>
        <taxon>Archaea</taxon>
        <taxon>Methanobacteriati</taxon>
        <taxon>Methanobacteriota</taxon>
        <taxon>Stenosarchaea group</taxon>
        <taxon>Methanomicrobia</taxon>
        <taxon>Methanomicrobiales</taxon>
        <taxon>Methanomicrobiaceae</taxon>
        <taxon>Methanoculleus</taxon>
    </lineage>
</organism>
<dbReference type="SUPFAM" id="SSF54909">
    <property type="entry name" value="Dimeric alpha+beta barrel"/>
    <property type="match status" value="1"/>
</dbReference>
<dbReference type="Gene3D" id="3.30.70.920">
    <property type="match status" value="1"/>
</dbReference>
<dbReference type="STRING" id="1550566.SZ63_06735"/>
<dbReference type="GO" id="GO:0043565">
    <property type="term" value="F:sequence-specific DNA binding"/>
    <property type="evidence" value="ECO:0007669"/>
    <property type="project" value="InterPro"/>
</dbReference>
<comment type="caution">
    <text evidence="5">The sequence shown here is derived from an EMBL/GenBank/DDBJ whole genome shotgun (WGS) entry which is preliminary data.</text>
</comment>
<dbReference type="EMBL" id="JXOJ01000002">
    <property type="protein sequence ID" value="KLK88678.1"/>
    <property type="molecule type" value="Genomic_DNA"/>
</dbReference>
<dbReference type="OrthoDB" id="131500at2157"/>
<evidence type="ECO:0000256" key="2">
    <source>
        <dbReference type="ARBA" id="ARBA00023125"/>
    </source>
</evidence>